<comment type="caution">
    <text evidence="2">The sequence shown here is derived from an EMBL/GenBank/DDBJ whole genome shotgun (WGS) entry which is preliminary data.</text>
</comment>
<sequence length="349" mass="37490">MAFTLPPCQRAWTYTTWGMPRQILTLADQFEVPSPPAKADLIIRVSHVSLNPGCYITMNAIPPFVRRLISGKTVYVPEGEFSGVVHLAGPAAPSHLQPGTRVFGSLPVSTLFSGQGTLAEYIRLPANVVAVVPSSLNWAEASGLSGGGLTAVCMLQEANITPGTRIFINGASGGVGTMLLQLAKAQGAYIVATCSPRTKALVKSLGADEVVDYRTHCPLPSFLAQNYAPFTYIFDTIGTQALFEGSPSYLLPSGLYINVGNFEGFGTAIWNAMRNSYLPKLFGGVPRRYLMVSTTPNAEKATVLARVAEEGTVKVVVDEVFAFEDALKAYDRITERHAMGKVIIKVQDI</sequence>
<evidence type="ECO:0000313" key="3">
    <source>
        <dbReference type="Proteomes" id="UP000636479"/>
    </source>
</evidence>
<dbReference type="OrthoDB" id="3509362at2759"/>
<dbReference type="Gene3D" id="3.40.50.720">
    <property type="entry name" value="NAD(P)-binding Rossmann-like Domain"/>
    <property type="match status" value="1"/>
</dbReference>
<organism evidence="2 3">
    <name type="scientific">Mycena indigotica</name>
    <dbReference type="NCBI Taxonomy" id="2126181"/>
    <lineage>
        <taxon>Eukaryota</taxon>
        <taxon>Fungi</taxon>
        <taxon>Dikarya</taxon>
        <taxon>Basidiomycota</taxon>
        <taxon>Agaricomycotina</taxon>
        <taxon>Agaricomycetes</taxon>
        <taxon>Agaricomycetidae</taxon>
        <taxon>Agaricales</taxon>
        <taxon>Marasmiineae</taxon>
        <taxon>Mycenaceae</taxon>
        <taxon>Mycena</taxon>
    </lineage>
</organism>
<keyword evidence="3" id="KW-1185">Reference proteome</keyword>
<dbReference type="InterPro" id="IPR036291">
    <property type="entry name" value="NAD(P)-bd_dom_sf"/>
</dbReference>
<dbReference type="CDD" id="cd08267">
    <property type="entry name" value="MDR1"/>
    <property type="match status" value="1"/>
</dbReference>
<dbReference type="RefSeq" id="XP_037217716.1">
    <property type="nucleotide sequence ID" value="XM_037366304.1"/>
</dbReference>
<evidence type="ECO:0000259" key="1">
    <source>
        <dbReference type="SMART" id="SM00829"/>
    </source>
</evidence>
<dbReference type="GO" id="GO:0016491">
    <property type="term" value="F:oxidoreductase activity"/>
    <property type="evidence" value="ECO:0007669"/>
    <property type="project" value="InterPro"/>
</dbReference>
<feature type="domain" description="Enoyl reductase (ER)" evidence="1">
    <location>
        <begin position="21"/>
        <end position="344"/>
    </location>
</feature>
<dbReference type="PANTHER" id="PTHR11695:SF294">
    <property type="entry name" value="RETICULON-4-INTERACTING PROTEIN 1, MITOCHONDRIAL"/>
    <property type="match status" value="1"/>
</dbReference>
<accession>A0A8H6SFD9</accession>
<dbReference type="PANTHER" id="PTHR11695">
    <property type="entry name" value="ALCOHOL DEHYDROGENASE RELATED"/>
    <property type="match status" value="1"/>
</dbReference>
<dbReference type="InterPro" id="IPR050700">
    <property type="entry name" value="YIM1/Zinc_Alcohol_DH_Fams"/>
</dbReference>
<dbReference type="AlphaFoldDB" id="A0A8H6SFD9"/>
<dbReference type="GO" id="GO:0005739">
    <property type="term" value="C:mitochondrion"/>
    <property type="evidence" value="ECO:0007669"/>
    <property type="project" value="TreeGrafter"/>
</dbReference>
<dbReference type="Proteomes" id="UP000636479">
    <property type="component" value="Unassembled WGS sequence"/>
</dbReference>
<dbReference type="EMBL" id="JACAZF010000008">
    <property type="protein sequence ID" value="KAF7297357.1"/>
    <property type="molecule type" value="Genomic_DNA"/>
</dbReference>
<dbReference type="SMART" id="SM00829">
    <property type="entry name" value="PKS_ER"/>
    <property type="match status" value="1"/>
</dbReference>
<reference evidence="2" key="1">
    <citation type="submission" date="2020-05" db="EMBL/GenBank/DDBJ databases">
        <title>Mycena genomes resolve the evolution of fungal bioluminescence.</title>
        <authorList>
            <person name="Tsai I.J."/>
        </authorList>
    </citation>
    <scope>NUCLEOTIDE SEQUENCE</scope>
    <source>
        <strain evidence="2">171206Taipei</strain>
    </source>
</reference>
<dbReference type="SUPFAM" id="SSF51735">
    <property type="entry name" value="NAD(P)-binding Rossmann-fold domains"/>
    <property type="match status" value="1"/>
</dbReference>
<dbReference type="GeneID" id="59348820"/>
<proteinExistence type="predicted"/>
<evidence type="ECO:0000313" key="2">
    <source>
        <dbReference type="EMBL" id="KAF7297357.1"/>
    </source>
</evidence>
<name>A0A8H6SFD9_9AGAR</name>
<dbReference type="SUPFAM" id="SSF50129">
    <property type="entry name" value="GroES-like"/>
    <property type="match status" value="1"/>
</dbReference>
<dbReference type="InterPro" id="IPR020843">
    <property type="entry name" value="ER"/>
</dbReference>
<protein>
    <submittedName>
        <fullName evidence="2">Zn(2)-C6 fungal-type domain-containing protein</fullName>
    </submittedName>
</protein>
<dbReference type="Pfam" id="PF13602">
    <property type="entry name" value="ADH_zinc_N_2"/>
    <property type="match status" value="1"/>
</dbReference>
<gene>
    <name evidence="2" type="ORF">MIND_00969200</name>
</gene>
<dbReference type="InterPro" id="IPR011032">
    <property type="entry name" value="GroES-like_sf"/>
</dbReference>
<dbReference type="Gene3D" id="3.90.180.10">
    <property type="entry name" value="Medium-chain alcohol dehydrogenases, catalytic domain"/>
    <property type="match status" value="1"/>
</dbReference>